<evidence type="ECO:0000313" key="7">
    <source>
        <dbReference type="EMBL" id="MFG6448576.1"/>
    </source>
</evidence>
<dbReference type="Pfam" id="PF03544">
    <property type="entry name" value="TonB_C"/>
    <property type="match status" value="1"/>
</dbReference>
<evidence type="ECO:0000256" key="4">
    <source>
        <dbReference type="ARBA" id="ARBA00023136"/>
    </source>
</evidence>
<feature type="signal peptide" evidence="5">
    <location>
        <begin position="1"/>
        <end position="19"/>
    </location>
</feature>
<feature type="chain" id="PRO_5046992203" evidence="5">
    <location>
        <begin position="20"/>
        <end position="284"/>
    </location>
</feature>
<accession>A0ABW7FW86</accession>
<protein>
    <submittedName>
        <fullName evidence="7">Energy transducer TonB</fullName>
    </submittedName>
</protein>
<evidence type="ECO:0000313" key="8">
    <source>
        <dbReference type="Proteomes" id="UP001606099"/>
    </source>
</evidence>
<reference evidence="7 8" key="1">
    <citation type="submission" date="2024-08" db="EMBL/GenBank/DDBJ databases">
        <authorList>
            <person name="Lu H."/>
        </authorList>
    </citation>
    <scope>NUCLEOTIDE SEQUENCE [LARGE SCALE GENOMIC DNA]</scope>
    <source>
        <strain evidence="7 8">BYS180W</strain>
    </source>
</reference>
<evidence type="ECO:0000259" key="6">
    <source>
        <dbReference type="Pfam" id="PF03544"/>
    </source>
</evidence>
<evidence type="ECO:0000256" key="3">
    <source>
        <dbReference type="ARBA" id="ARBA00022989"/>
    </source>
</evidence>
<comment type="subcellular location">
    <subcellularLocation>
        <location evidence="1">Membrane</location>
        <topology evidence="1">Single-pass membrane protein</topology>
    </subcellularLocation>
</comment>
<evidence type="ECO:0000256" key="1">
    <source>
        <dbReference type="ARBA" id="ARBA00004167"/>
    </source>
</evidence>
<keyword evidence="3" id="KW-1133">Transmembrane helix</keyword>
<gene>
    <name evidence="7" type="ORF">ACG0Z6_10035</name>
</gene>
<keyword evidence="4" id="KW-0472">Membrane</keyword>
<dbReference type="InterPro" id="IPR037682">
    <property type="entry name" value="TonB_C"/>
</dbReference>
<dbReference type="EMBL" id="JBIGHZ010000003">
    <property type="protein sequence ID" value="MFG6448576.1"/>
    <property type="molecule type" value="Genomic_DNA"/>
</dbReference>
<proteinExistence type="predicted"/>
<dbReference type="Gene3D" id="3.30.1150.10">
    <property type="match status" value="1"/>
</dbReference>
<organism evidence="7 8">
    <name type="scientific">Roseateles rivi</name>
    <dbReference type="NCBI Taxonomy" id="3299028"/>
    <lineage>
        <taxon>Bacteria</taxon>
        <taxon>Pseudomonadati</taxon>
        <taxon>Pseudomonadota</taxon>
        <taxon>Betaproteobacteria</taxon>
        <taxon>Burkholderiales</taxon>
        <taxon>Sphaerotilaceae</taxon>
        <taxon>Roseateles</taxon>
    </lineage>
</organism>
<feature type="domain" description="TonB C-terminal" evidence="6">
    <location>
        <begin position="202"/>
        <end position="269"/>
    </location>
</feature>
<comment type="caution">
    <text evidence="7">The sequence shown here is derived from an EMBL/GenBank/DDBJ whole genome shotgun (WGS) entry which is preliminary data.</text>
</comment>
<dbReference type="RefSeq" id="WP_394460930.1">
    <property type="nucleotide sequence ID" value="NZ_JBIGHZ010000003.1"/>
</dbReference>
<keyword evidence="2" id="KW-0812">Transmembrane</keyword>
<dbReference type="SUPFAM" id="SSF74653">
    <property type="entry name" value="TolA/TonB C-terminal domain"/>
    <property type="match status" value="1"/>
</dbReference>
<keyword evidence="8" id="KW-1185">Reference proteome</keyword>
<keyword evidence="5" id="KW-0732">Signal</keyword>
<dbReference type="Proteomes" id="UP001606099">
    <property type="component" value="Unassembled WGS sequence"/>
</dbReference>
<evidence type="ECO:0000256" key="5">
    <source>
        <dbReference type="SAM" id="SignalP"/>
    </source>
</evidence>
<dbReference type="InterPro" id="IPR006260">
    <property type="entry name" value="TonB/TolA_C"/>
</dbReference>
<dbReference type="NCBIfam" id="TIGR01352">
    <property type="entry name" value="tonB_Cterm"/>
    <property type="match status" value="1"/>
</dbReference>
<sequence>MAKLSTLHIALLASASVHLGLAAMRIAAPEQFNRIFSETPLEVVLVNARTDQAPEKAQVLAQANLTGGGDSAEHLRASSMMAPAPVNETGTDIDTQAAHIAQLKAIQQDILTQLRNDIAKLPLPDPDRDRGDANARALEERRRQMVDLLAVIEKRINGENARPRKRYVSPATREVAYAQYYDTLRRRVEARGTRDFPTQNGRKLYGELTMNISVDHLGRIAEAKVVRGSGNALLDKRAVSIVQACAPFEVFTPEMRKQAEILVITSRFRFTREDGLETSMSSSR</sequence>
<evidence type="ECO:0000256" key="2">
    <source>
        <dbReference type="ARBA" id="ARBA00022692"/>
    </source>
</evidence>
<name>A0ABW7FW86_9BURK</name>